<evidence type="ECO:0000313" key="5">
    <source>
        <dbReference type="Proteomes" id="UP000633219"/>
    </source>
</evidence>
<keyword evidence="5" id="KW-1185">Reference proteome</keyword>
<dbReference type="PANTHER" id="PTHR30137:SF8">
    <property type="entry name" value="BLR5498 PROTEIN"/>
    <property type="match status" value="1"/>
</dbReference>
<keyword evidence="2" id="KW-0503">Monooxygenase</keyword>
<name>A0A936YUP6_9HYPH</name>
<dbReference type="Gene3D" id="3.20.20.30">
    <property type="entry name" value="Luciferase-like domain"/>
    <property type="match status" value="1"/>
</dbReference>
<keyword evidence="1" id="KW-0560">Oxidoreductase</keyword>
<gene>
    <name evidence="4" type="ORF">JJB09_15015</name>
</gene>
<evidence type="ECO:0000256" key="2">
    <source>
        <dbReference type="ARBA" id="ARBA00023033"/>
    </source>
</evidence>
<sequence length="344" mass="38210">MEFNHFLSSYLRDPAYTGTRLYKDMVEQAVQAENCGYAGVSIPEHHLINILLVPSPLQMAVKIASATKRIELVTSIAVLPIRDMRVFAGEVVQASMLCDNRLVLGVGRGAFDYEVTRLGTPLSETKKKFEESLAVLEALLTREEVSWDGEYYRFDPITVMPRPDHPIELMLAVMVPEGIYHSAKKGYHVQTTPLGASHEVLLEQTSAFHRGIADGAGANRTNRLALQRGLYLARDTADARAKLELANDYYSRFDNVFYGPGIVDHGAIRPLPRNQTIEELGKSLIICEAAEMVDRLSAYAEAGIDEVIATSNFGQSQADTLDMMERFSAQVMPHFNNAREKSVA</sequence>
<dbReference type="SUPFAM" id="SSF51679">
    <property type="entry name" value="Bacterial luciferase-like"/>
    <property type="match status" value="1"/>
</dbReference>
<dbReference type="PANTHER" id="PTHR30137">
    <property type="entry name" value="LUCIFERASE-LIKE MONOOXYGENASE"/>
    <property type="match status" value="1"/>
</dbReference>
<dbReference type="InterPro" id="IPR036661">
    <property type="entry name" value="Luciferase-like_sf"/>
</dbReference>
<dbReference type="RefSeq" id="WP_201659608.1">
    <property type="nucleotide sequence ID" value="NZ_JAEQNC010000007.1"/>
</dbReference>
<dbReference type="AlphaFoldDB" id="A0A936YUP6"/>
<protein>
    <submittedName>
        <fullName evidence="4">LLM class flavin-dependent oxidoreductase</fullName>
    </submittedName>
</protein>
<dbReference type="InterPro" id="IPR011251">
    <property type="entry name" value="Luciferase-like_dom"/>
</dbReference>
<reference evidence="4" key="1">
    <citation type="submission" date="2021-01" db="EMBL/GenBank/DDBJ databases">
        <title>Rhizobium sp. strain KVB221 16S ribosomal RNA gene Genome sequencing and assembly.</title>
        <authorList>
            <person name="Kang M."/>
        </authorList>
    </citation>
    <scope>NUCLEOTIDE SEQUENCE</scope>
    <source>
        <strain evidence="4">KVB221</strain>
    </source>
</reference>
<dbReference type="InterPro" id="IPR050766">
    <property type="entry name" value="Bact_Lucif_Oxidored"/>
</dbReference>
<dbReference type="EMBL" id="JAEQNC010000007">
    <property type="protein sequence ID" value="MBL0373347.1"/>
    <property type="molecule type" value="Genomic_DNA"/>
</dbReference>
<evidence type="ECO:0000259" key="3">
    <source>
        <dbReference type="Pfam" id="PF00296"/>
    </source>
</evidence>
<organism evidence="4 5">
    <name type="scientific">Rhizobium setariae</name>
    <dbReference type="NCBI Taxonomy" id="2801340"/>
    <lineage>
        <taxon>Bacteria</taxon>
        <taxon>Pseudomonadati</taxon>
        <taxon>Pseudomonadota</taxon>
        <taxon>Alphaproteobacteria</taxon>
        <taxon>Hyphomicrobiales</taxon>
        <taxon>Rhizobiaceae</taxon>
        <taxon>Rhizobium/Agrobacterium group</taxon>
        <taxon>Rhizobium</taxon>
    </lineage>
</organism>
<evidence type="ECO:0000313" key="4">
    <source>
        <dbReference type="EMBL" id="MBL0373347.1"/>
    </source>
</evidence>
<dbReference type="GO" id="GO:0004497">
    <property type="term" value="F:monooxygenase activity"/>
    <property type="evidence" value="ECO:0007669"/>
    <property type="project" value="UniProtKB-KW"/>
</dbReference>
<accession>A0A936YUP6</accession>
<dbReference type="Proteomes" id="UP000633219">
    <property type="component" value="Unassembled WGS sequence"/>
</dbReference>
<evidence type="ECO:0000256" key="1">
    <source>
        <dbReference type="ARBA" id="ARBA00023002"/>
    </source>
</evidence>
<dbReference type="GO" id="GO:0005829">
    <property type="term" value="C:cytosol"/>
    <property type="evidence" value="ECO:0007669"/>
    <property type="project" value="TreeGrafter"/>
</dbReference>
<dbReference type="GO" id="GO:0016705">
    <property type="term" value="F:oxidoreductase activity, acting on paired donors, with incorporation or reduction of molecular oxygen"/>
    <property type="evidence" value="ECO:0007669"/>
    <property type="project" value="InterPro"/>
</dbReference>
<feature type="domain" description="Luciferase-like" evidence="3">
    <location>
        <begin position="1"/>
        <end position="304"/>
    </location>
</feature>
<proteinExistence type="predicted"/>
<dbReference type="Pfam" id="PF00296">
    <property type="entry name" value="Bac_luciferase"/>
    <property type="match status" value="1"/>
</dbReference>
<comment type="caution">
    <text evidence="4">The sequence shown here is derived from an EMBL/GenBank/DDBJ whole genome shotgun (WGS) entry which is preliminary data.</text>
</comment>